<dbReference type="STRING" id="103621.GCA_001067145_01087"/>
<dbReference type="InterPro" id="IPR012341">
    <property type="entry name" value="6hp_glycosidase-like_sf"/>
</dbReference>
<dbReference type="SUPFAM" id="SSF48208">
    <property type="entry name" value="Six-hairpin glycosidases"/>
    <property type="match status" value="1"/>
</dbReference>
<evidence type="ECO:0000259" key="2">
    <source>
        <dbReference type="Pfam" id="PF17390"/>
    </source>
</evidence>
<dbReference type="PANTHER" id="PTHR34987:SF6">
    <property type="entry name" value="ALPHA-L-RHAMNOSIDASE SIX-HAIRPIN GLYCOSIDASE DOMAIN-CONTAINING PROTEIN"/>
    <property type="match status" value="1"/>
</dbReference>
<dbReference type="HOGENOM" id="CLU_415466_0_0_11"/>
<dbReference type="AlphaFoldDB" id="C0W2J6"/>
<evidence type="ECO:0000259" key="1">
    <source>
        <dbReference type="Pfam" id="PF17389"/>
    </source>
</evidence>
<keyword evidence="4" id="KW-1185">Reference proteome</keyword>
<feature type="domain" description="Alpha-L-rhamnosidase C-terminal" evidence="2">
    <location>
        <begin position="668"/>
        <end position="704"/>
    </location>
</feature>
<evidence type="ECO:0000313" key="3">
    <source>
        <dbReference type="EMBL" id="EEH67099.1"/>
    </source>
</evidence>
<dbReference type="Gene3D" id="2.60.420.10">
    <property type="entry name" value="Maltose phosphorylase, domain 3"/>
    <property type="match status" value="1"/>
</dbReference>
<sequence>MDPTSWTSPQQVLAAFREHSADPYPDRIEPDHIEPDSLGTDHLAQQDSHQDAVTWLYHPADYPAALLHAIVMRGRAAATNVDYADTYRRPSPVLHLRCHADHLRLLAHGDLEPAEGTTATLGQDGWWELRGHGVLGARLTAPLAADGTSEGAAVGLDGRAVQAEARGIELSTDATNWLAPRCEHGALLPVHLAQEPTVLLHPTQRADGVWDLGTQALGWPVIELAGVGTVQPGSDTGAAVTLGVGESVAESGYDPEVAENRTDLVPRAGGGWTTAQAVAGRYLRLSGEAVGQARLIGFEAMIHPVARRGAFLSSDPVLNEIWDRAALTLRLCTQRLVIDGIKRDRMPWAGDQALNTLANAYALGEGQVVLDGLRALGSPSDGLVNGTLTYSLWWMVNAAEARRYLGLDDALDELAQGAEDLLERLSARIDPASGVLRGDTSEEPTWVFVDWGYEVARDALPTSLQLLWYWALRCVIALQREAGGRHLSRAEHWQGVSERVASTLRERGWDAQAGAWADYLDLPGDGQGGTPTAYPQLLALLSGITPAVGPHEAAGPVQGGQADGVGGVEGSVAAGTVAARLAPSQTHTPFMRGMALRALHTQGLDERVVTHLRQAWGTMLHEETSTFWEEFPGAGPTPWSMYGRPFGKSLCHAWSSGPATLLPQAVLGLEPTAAGWREVRIAPSLGDLSWAAAVVPTPAGDLAVVAAGGQVRAWLSEGVELSADSVADIEVLRS</sequence>
<protein>
    <submittedName>
        <fullName evidence="3">Bacterial alpha-L-rhamnosidase</fullName>
    </submittedName>
</protein>
<dbReference type="eggNOG" id="COG3408">
    <property type="taxonomic scope" value="Bacteria"/>
</dbReference>
<reference evidence="3 4" key="1">
    <citation type="submission" date="2009-01" db="EMBL/GenBank/DDBJ databases">
        <authorList>
            <person name="Qin X."/>
            <person name="Bachman B."/>
            <person name="Battles P."/>
            <person name="Bell A."/>
            <person name="Bess C."/>
            <person name="Bickham C."/>
            <person name="Chaboub L."/>
            <person name="Chen D."/>
            <person name="Coyle M."/>
            <person name="Deiros D.R."/>
            <person name="Dinh H."/>
            <person name="Forbes L."/>
            <person name="Fowler G."/>
            <person name="Francisco L."/>
            <person name="Fu Q."/>
            <person name="Gubbala S."/>
            <person name="Hale W."/>
            <person name="Han Y."/>
            <person name="Hemphill L."/>
            <person name="Highlander S.K."/>
            <person name="Hirani K."/>
            <person name="Hogues M."/>
            <person name="Jackson L."/>
            <person name="Jakkamsetti A."/>
            <person name="Javaid M."/>
            <person name="Jiang H."/>
            <person name="Korchina V."/>
            <person name="Kovar C."/>
            <person name="Lara F."/>
            <person name="Lee S."/>
            <person name="Mata R."/>
            <person name="Mathew T."/>
            <person name="Moen C."/>
            <person name="Morales K."/>
            <person name="Munidasa M."/>
            <person name="Nazareth L."/>
            <person name="Ngo R."/>
            <person name="Nguyen L."/>
            <person name="Okwuonu G."/>
            <person name="Ongeri F."/>
            <person name="Patil S."/>
            <person name="Petrosino J."/>
            <person name="Pham C."/>
            <person name="Pham P."/>
            <person name="Pu L.-L."/>
            <person name="Puazo M."/>
            <person name="Raj R."/>
            <person name="Reid J."/>
            <person name="Rouhana J."/>
            <person name="Saada N."/>
            <person name="Shang Y."/>
            <person name="Simmons D."/>
            <person name="Thornton R."/>
            <person name="Warren J."/>
            <person name="Weissenberger G."/>
            <person name="Zhang J."/>
            <person name="Zhang L."/>
            <person name="Zhou C."/>
            <person name="Zhu D."/>
            <person name="Muzny D."/>
            <person name="Worley K."/>
            <person name="Gibbs R."/>
        </authorList>
    </citation>
    <scope>NUCLEOTIDE SEQUENCE [LARGE SCALE GENOMIC DNA]</scope>
    <source>
        <strain evidence="3 4">DSM 15434</strain>
    </source>
</reference>
<dbReference type="Pfam" id="PF17389">
    <property type="entry name" value="Bac_rhamnosid6H"/>
    <property type="match status" value="1"/>
</dbReference>
<dbReference type="Proteomes" id="UP000004778">
    <property type="component" value="Unassembled WGS sequence"/>
</dbReference>
<proteinExistence type="predicted"/>
<dbReference type="GO" id="GO:0005975">
    <property type="term" value="P:carbohydrate metabolic process"/>
    <property type="evidence" value="ECO:0007669"/>
    <property type="project" value="InterPro"/>
</dbReference>
<dbReference type="InterPro" id="IPR035398">
    <property type="entry name" value="Bac_rhamnosid_C"/>
</dbReference>
<evidence type="ECO:0000313" key="4">
    <source>
        <dbReference type="Proteomes" id="UP000004778"/>
    </source>
</evidence>
<gene>
    <name evidence="3" type="ORF">HMPREF0058_0090</name>
</gene>
<dbReference type="Pfam" id="PF17390">
    <property type="entry name" value="Bac_rhamnosid_C"/>
    <property type="match status" value="1"/>
</dbReference>
<dbReference type="InterPro" id="IPR008928">
    <property type="entry name" value="6-hairpin_glycosidase_sf"/>
</dbReference>
<accession>C0W2J6</accession>
<organism evidence="3 4">
    <name type="scientific">Actinomyces urogenitalis DSM 15434</name>
    <dbReference type="NCBI Taxonomy" id="525246"/>
    <lineage>
        <taxon>Bacteria</taxon>
        <taxon>Bacillati</taxon>
        <taxon>Actinomycetota</taxon>
        <taxon>Actinomycetes</taxon>
        <taxon>Actinomycetales</taxon>
        <taxon>Actinomycetaceae</taxon>
        <taxon>Actinomyces</taxon>
    </lineage>
</organism>
<comment type="caution">
    <text evidence="3">The sequence shown here is derived from an EMBL/GenBank/DDBJ whole genome shotgun (WGS) entry which is preliminary data.</text>
</comment>
<dbReference type="Gene3D" id="1.50.10.10">
    <property type="match status" value="1"/>
</dbReference>
<feature type="domain" description="Alpha-L-rhamnosidase six-hairpin glycosidase" evidence="1">
    <location>
        <begin position="308"/>
        <end position="376"/>
    </location>
</feature>
<name>C0W2J6_9ACTO</name>
<dbReference type="EMBL" id="ACFH01000004">
    <property type="protein sequence ID" value="EEH67099.1"/>
    <property type="molecule type" value="Genomic_DNA"/>
</dbReference>
<dbReference type="InterPro" id="IPR035396">
    <property type="entry name" value="Bac_rhamnosid6H"/>
</dbReference>
<dbReference type="PANTHER" id="PTHR34987">
    <property type="entry name" value="C, PUTATIVE (AFU_ORTHOLOGUE AFUA_3G02880)-RELATED"/>
    <property type="match status" value="1"/>
</dbReference>